<dbReference type="Gene3D" id="1.25.40.20">
    <property type="entry name" value="Ankyrin repeat-containing domain"/>
    <property type="match status" value="1"/>
</dbReference>
<dbReference type="SUPFAM" id="SSF48403">
    <property type="entry name" value="Ankyrin repeat"/>
    <property type="match status" value="1"/>
</dbReference>
<keyword evidence="5" id="KW-1185">Reference proteome</keyword>
<evidence type="ECO:0000256" key="2">
    <source>
        <dbReference type="ARBA" id="ARBA00023043"/>
    </source>
</evidence>
<accession>A0A5A8CAU4</accession>
<evidence type="ECO:0000313" key="4">
    <source>
        <dbReference type="EMBL" id="KAA0150232.1"/>
    </source>
</evidence>
<organism evidence="4 5">
    <name type="scientific">Cafeteria roenbergensis</name>
    <name type="common">Marine flagellate</name>
    <dbReference type="NCBI Taxonomy" id="33653"/>
    <lineage>
        <taxon>Eukaryota</taxon>
        <taxon>Sar</taxon>
        <taxon>Stramenopiles</taxon>
        <taxon>Bigyra</taxon>
        <taxon>Opalozoa</taxon>
        <taxon>Bicosoecida</taxon>
        <taxon>Cafeteriaceae</taxon>
        <taxon>Cafeteria</taxon>
    </lineage>
</organism>
<proteinExistence type="predicted"/>
<evidence type="ECO:0000256" key="3">
    <source>
        <dbReference type="PROSITE-ProRule" id="PRU00023"/>
    </source>
</evidence>
<dbReference type="Proteomes" id="UP000323011">
    <property type="component" value="Unassembled WGS sequence"/>
</dbReference>
<comment type="caution">
    <text evidence="4">The sequence shown here is derived from an EMBL/GenBank/DDBJ whole genome shotgun (WGS) entry which is preliminary data.</text>
</comment>
<name>A0A5A8CAU4_CAFRO</name>
<dbReference type="InterPro" id="IPR002110">
    <property type="entry name" value="Ankyrin_rpt"/>
</dbReference>
<dbReference type="PROSITE" id="PS50088">
    <property type="entry name" value="ANK_REPEAT"/>
    <property type="match status" value="1"/>
</dbReference>
<evidence type="ECO:0000256" key="1">
    <source>
        <dbReference type="ARBA" id="ARBA00022737"/>
    </source>
</evidence>
<dbReference type="Pfam" id="PF12796">
    <property type="entry name" value="Ank_2"/>
    <property type="match status" value="1"/>
</dbReference>
<sequence>MAAHAADEETAGAALWEAAKEGNTAEARRLLDAGAPVDWKNAAEDRATAMMKAASAGHKDTVELLLDRGADLGVKDDVSAVVACPARRAAKSVTGRQRPRRR</sequence>
<keyword evidence="2 3" id="KW-0040">ANK repeat</keyword>
<dbReference type="AlphaFoldDB" id="A0A5A8CAU4"/>
<keyword evidence="1" id="KW-0677">Repeat</keyword>
<gene>
    <name evidence="4" type="ORF">FNF29_05472</name>
</gene>
<dbReference type="PANTHER" id="PTHR24171">
    <property type="entry name" value="ANKYRIN REPEAT DOMAIN-CONTAINING PROTEIN 39-RELATED"/>
    <property type="match status" value="1"/>
</dbReference>
<dbReference type="EMBL" id="VLTN01000036">
    <property type="protein sequence ID" value="KAA0150232.1"/>
    <property type="molecule type" value="Genomic_DNA"/>
</dbReference>
<reference evidence="4 5" key="1">
    <citation type="submission" date="2019-07" db="EMBL/GenBank/DDBJ databases">
        <title>Genomes of Cafeteria roenbergensis.</title>
        <authorList>
            <person name="Fischer M.G."/>
            <person name="Hackl T."/>
            <person name="Roman M."/>
        </authorList>
    </citation>
    <scope>NUCLEOTIDE SEQUENCE [LARGE SCALE GENOMIC DNA]</scope>
    <source>
        <strain evidence="4 5">BVI</strain>
    </source>
</reference>
<dbReference type="InterPro" id="IPR036770">
    <property type="entry name" value="Ankyrin_rpt-contain_sf"/>
</dbReference>
<evidence type="ECO:0000313" key="5">
    <source>
        <dbReference type="Proteomes" id="UP000323011"/>
    </source>
</evidence>
<protein>
    <recommendedName>
        <fullName evidence="6">Ankyrin repeat domain-containing protein</fullName>
    </recommendedName>
</protein>
<feature type="repeat" description="ANK" evidence="3">
    <location>
        <begin position="45"/>
        <end position="77"/>
    </location>
</feature>
<evidence type="ECO:0008006" key="6">
    <source>
        <dbReference type="Google" id="ProtNLM"/>
    </source>
</evidence>
<dbReference type="PROSITE" id="PS50297">
    <property type="entry name" value="ANK_REP_REGION"/>
    <property type="match status" value="1"/>
</dbReference>
<dbReference type="SMART" id="SM00248">
    <property type="entry name" value="ANK"/>
    <property type="match status" value="2"/>
</dbReference>